<organism evidence="6 7">
    <name type="scientific">Colwellia marinimaniae</name>
    <dbReference type="NCBI Taxonomy" id="1513592"/>
    <lineage>
        <taxon>Bacteria</taxon>
        <taxon>Pseudomonadati</taxon>
        <taxon>Pseudomonadota</taxon>
        <taxon>Gammaproteobacteria</taxon>
        <taxon>Alteromonadales</taxon>
        <taxon>Colwelliaceae</taxon>
        <taxon>Colwellia</taxon>
    </lineage>
</organism>
<dbReference type="Pfam" id="PF00589">
    <property type="entry name" value="Phage_integrase"/>
    <property type="match status" value="1"/>
</dbReference>
<dbReference type="PROSITE" id="PS51898">
    <property type="entry name" value="TYR_RECOMBINASE"/>
    <property type="match status" value="1"/>
</dbReference>
<name>A0ABQ0N1G6_9GAMM</name>
<evidence type="ECO:0000256" key="3">
    <source>
        <dbReference type="ARBA" id="ARBA00023125"/>
    </source>
</evidence>
<dbReference type="Gene3D" id="1.10.150.130">
    <property type="match status" value="1"/>
</dbReference>
<evidence type="ECO:0000259" key="5">
    <source>
        <dbReference type="PROSITE" id="PS51898"/>
    </source>
</evidence>
<evidence type="ECO:0000256" key="4">
    <source>
        <dbReference type="ARBA" id="ARBA00023172"/>
    </source>
</evidence>
<feature type="domain" description="Tyr recombinase" evidence="5">
    <location>
        <begin position="247"/>
        <end position="416"/>
    </location>
</feature>
<dbReference type="EMBL" id="BDQM01000058">
    <property type="protein sequence ID" value="GAW97916.1"/>
    <property type="molecule type" value="Genomic_DNA"/>
</dbReference>
<sequence length="436" mass="49553">MSHKTGYKIVKPNQYLICRNGVYYLNLRISKPLITKYGNNLRISLKTDSVKKARTERDKIIGRLRVEADELSTDGSNLRYQEILANLRLDRDSAPDSFNILSPDSVNKDNDKDYINAYVTAVNEGVVLPNSDLRVKKASEQYQINIHECFKLFMTDHKNIKETAKKSYVQAINFLTKTMQDTPIHLLNRQEIKKNIQESKLAFNTISGRVSRLKNMVEHAINEDKFEGKNPFSGLNVKTLTGDGETDSYQNLPPALHLNALKDSEEMANWEYLIHRLIPLTGLRFGEFMNIKKSDISDGCLYIREGKTKNSIRQIPLTPLMLTLLAKCPSDNEYKFPTGKYSSSSIKVSRKKSKWGWNARHYSTHSYRGMLATALQEIGCAESDANMLLGHKAATMSFDLYSKNPNAVVRLKTYLEKVIDAPVMATLKAKLNEELG</sequence>
<dbReference type="InterPro" id="IPR002104">
    <property type="entry name" value="Integrase_catalytic"/>
</dbReference>
<keyword evidence="4" id="KW-0233">DNA recombination</keyword>
<dbReference type="SUPFAM" id="SSF56349">
    <property type="entry name" value="DNA breaking-rejoining enzymes"/>
    <property type="match status" value="1"/>
</dbReference>
<dbReference type="Proteomes" id="UP000197068">
    <property type="component" value="Unassembled WGS sequence"/>
</dbReference>
<dbReference type="PANTHER" id="PTHR30629:SF2">
    <property type="entry name" value="PROPHAGE INTEGRASE INTS-RELATED"/>
    <property type="match status" value="1"/>
</dbReference>
<dbReference type="PANTHER" id="PTHR30629">
    <property type="entry name" value="PROPHAGE INTEGRASE"/>
    <property type="match status" value="1"/>
</dbReference>
<comment type="caution">
    <text evidence="6">The sequence shown here is derived from an EMBL/GenBank/DDBJ whole genome shotgun (WGS) entry which is preliminary data.</text>
</comment>
<dbReference type="InterPro" id="IPR013762">
    <property type="entry name" value="Integrase-like_cat_sf"/>
</dbReference>
<comment type="similarity">
    <text evidence="1">Belongs to the 'phage' integrase family.</text>
</comment>
<evidence type="ECO:0000256" key="2">
    <source>
        <dbReference type="ARBA" id="ARBA00022908"/>
    </source>
</evidence>
<dbReference type="RefSeq" id="WP_057181842.1">
    <property type="nucleotide sequence ID" value="NZ_BDQM01000058.1"/>
</dbReference>
<dbReference type="InterPro" id="IPR011010">
    <property type="entry name" value="DNA_brk_join_enz"/>
</dbReference>
<protein>
    <recommendedName>
        <fullName evidence="5">Tyr recombinase domain-containing protein</fullName>
    </recommendedName>
</protein>
<gene>
    <name evidence="6" type="ORF">MTCD1_03571</name>
</gene>
<proteinExistence type="inferred from homology"/>
<dbReference type="Gene3D" id="1.10.443.10">
    <property type="entry name" value="Intergrase catalytic core"/>
    <property type="match status" value="1"/>
</dbReference>
<keyword evidence="3" id="KW-0238">DNA-binding</keyword>
<reference evidence="6 7" key="1">
    <citation type="submission" date="2017-06" db="EMBL/GenBank/DDBJ databases">
        <title>Whole Genome Sequences of Colwellia marinimaniae MTCD1.</title>
        <authorList>
            <person name="Kusumoto H."/>
            <person name="Inoue M."/>
            <person name="Tanikawa K."/>
            <person name="Maeji H."/>
            <person name="Cameron J.H."/>
            <person name="Bartlett D.H."/>
        </authorList>
    </citation>
    <scope>NUCLEOTIDE SEQUENCE [LARGE SCALE GENOMIC DNA]</scope>
    <source>
        <strain evidence="6 7">MTCD1</strain>
    </source>
</reference>
<dbReference type="InterPro" id="IPR050808">
    <property type="entry name" value="Phage_Integrase"/>
</dbReference>
<accession>A0ABQ0N1G6</accession>
<keyword evidence="7" id="KW-1185">Reference proteome</keyword>
<evidence type="ECO:0000256" key="1">
    <source>
        <dbReference type="ARBA" id="ARBA00008857"/>
    </source>
</evidence>
<evidence type="ECO:0000313" key="6">
    <source>
        <dbReference type="EMBL" id="GAW97916.1"/>
    </source>
</evidence>
<keyword evidence="2" id="KW-0229">DNA integration</keyword>
<dbReference type="InterPro" id="IPR010998">
    <property type="entry name" value="Integrase_recombinase_N"/>
</dbReference>
<evidence type="ECO:0000313" key="7">
    <source>
        <dbReference type="Proteomes" id="UP000197068"/>
    </source>
</evidence>